<dbReference type="Pfam" id="PF13041">
    <property type="entry name" value="PPR_2"/>
    <property type="match status" value="1"/>
</dbReference>
<dbReference type="NCBIfam" id="TIGR00756">
    <property type="entry name" value="PPR"/>
    <property type="match status" value="3"/>
</dbReference>
<dbReference type="EMBL" id="KZ451980">
    <property type="protein sequence ID" value="PKA54974.1"/>
    <property type="molecule type" value="Genomic_DNA"/>
</dbReference>
<reference evidence="3 4" key="1">
    <citation type="journal article" date="2017" name="Nature">
        <title>The Apostasia genome and the evolution of orchids.</title>
        <authorList>
            <person name="Zhang G.Q."/>
            <person name="Liu K.W."/>
            <person name="Li Z."/>
            <person name="Lohaus R."/>
            <person name="Hsiao Y.Y."/>
            <person name="Niu S.C."/>
            <person name="Wang J.Y."/>
            <person name="Lin Y.C."/>
            <person name="Xu Q."/>
            <person name="Chen L.J."/>
            <person name="Yoshida K."/>
            <person name="Fujiwara S."/>
            <person name="Wang Z.W."/>
            <person name="Zhang Y.Q."/>
            <person name="Mitsuda N."/>
            <person name="Wang M."/>
            <person name="Liu G.H."/>
            <person name="Pecoraro L."/>
            <person name="Huang H.X."/>
            <person name="Xiao X.J."/>
            <person name="Lin M."/>
            <person name="Wu X.Y."/>
            <person name="Wu W.L."/>
            <person name="Chen Y.Y."/>
            <person name="Chang S.B."/>
            <person name="Sakamoto S."/>
            <person name="Ohme-Takagi M."/>
            <person name="Yagi M."/>
            <person name="Zeng S.J."/>
            <person name="Shen C.Y."/>
            <person name="Yeh C.M."/>
            <person name="Luo Y.B."/>
            <person name="Tsai W.C."/>
            <person name="Van de Peer Y."/>
            <person name="Liu Z.J."/>
        </authorList>
    </citation>
    <scope>NUCLEOTIDE SEQUENCE [LARGE SCALE GENOMIC DNA]</scope>
    <source>
        <strain evidence="4">cv. Shenzhen</strain>
        <tissue evidence="3">Stem</tissue>
    </source>
</reference>
<evidence type="ECO:0000256" key="2">
    <source>
        <dbReference type="PROSITE-ProRule" id="PRU00708"/>
    </source>
</evidence>
<proteinExistence type="predicted"/>
<dbReference type="Pfam" id="PF01535">
    <property type="entry name" value="PPR"/>
    <property type="match status" value="4"/>
</dbReference>
<dbReference type="SUPFAM" id="SSF48452">
    <property type="entry name" value="TPR-like"/>
    <property type="match status" value="1"/>
</dbReference>
<evidence type="ECO:0000313" key="4">
    <source>
        <dbReference type="Proteomes" id="UP000236161"/>
    </source>
</evidence>
<organism evidence="3 4">
    <name type="scientific">Apostasia shenzhenica</name>
    <dbReference type="NCBI Taxonomy" id="1088818"/>
    <lineage>
        <taxon>Eukaryota</taxon>
        <taxon>Viridiplantae</taxon>
        <taxon>Streptophyta</taxon>
        <taxon>Embryophyta</taxon>
        <taxon>Tracheophyta</taxon>
        <taxon>Spermatophyta</taxon>
        <taxon>Magnoliopsida</taxon>
        <taxon>Liliopsida</taxon>
        <taxon>Asparagales</taxon>
        <taxon>Orchidaceae</taxon>
        <taxon>Apostasioideae</taxon>
        <taxon>Apostasia</taxon>
    </lineage>
</organism>
<dbReference type="GO" id="GO:0016787">
    <property type="term" value="F:hydrolase activity"/>
    <property type="evidence" value="ECO:0007669"/>
    <property type="project" value="UniProtKB-KW"/>
</dbReference>
<gene>
    <name evidence="3" type="primary">PCMP-E28</name>
    <name evidence="3" type="ORF">AXF42_Ash003610</name>
</gene>
<dbReference type="EC" id="3.6.1.-" evidence="3"/>
<dbReference type="FunFam" id="1.25.40.10:FF:000277">
    <property type="entry name" value="Pentatricopeptide repeat-containing protein, mitochondrial"/>
    <property type="match status" value="1"/>
</dbReference>
<evidence type="ECO:0000256" key="1">
    <source>
        <dbReference type="ARBA" id="ARBA00022737"/>
    </source>
</evidence>
<dbReference type="InterPro" id="IPR011990">
    <property type="entry name" value="TPR-like_helical_dom_sf"/>
</dbReference>
<dbReference type="PANTHER" id="PTHR47926:SF497">
    <property type="entry name" value="TETRATRICOPEPTIDE-LIKE HELICAL DOMAIN SUPERFAMILY"/>
    <property type="match status" value="1"/>
</dbReference>
<accession>A0A2I0AHF2</accession>
<dbReference type="PANTHER" id="PTHR47926">
    <property type="entry name" value="PENTATRICOPEPTIDE REPEAT-CONTAINING PROTEIN"/>
    <property type="match status" value="1"/>
</dbReference>
<name>A0A2I0AHF2_9ASPA</name>
<protein>
    <submittedName>
        <fullName evidence="3">Pentatricopeptide repeat-containing protein</fullName>
        <ecNumber evidence="3">3.6.1.-</ecNumber>
    </submittedName>
</protein>
<dbReference type="GO" id="GO:0016556">
    <property type="term" value="P:mRNA modification"/>
    <property type="evidence" value="ECO:0007669"/>
    <property type="project" value="UniProtKB-ARBA"/>
</dbReference>
<dbReference type="InterPro" id="IPR046960">
    <property type="entry name" value="PPR_At4g14850-like_plant"/>
</dbReference>
<dbReference type="GO" id="GO:0003723">
    <property type="term" value="F:RNA binding"/>
    <property type="evidence" value="ECO:0007669"/>
    <property type="project" value="InterPro"/>
</dbReference>
<dbReference type="GO" id="GO:0005737">
    <property type="term" value="C:cytoplasm"/>
    <property type="evidence" value="ECO:0007669"/>
    <property type="project" value="UniProtKB-ARBA"/>
</dbReference>
<dbReference type="Gene3D" id="1.25.40.10">
    <property type="entry name" value="Tetratricopeptide repeat domain"/>
    <property type="match status" value="3"/>
</dbReference>
<dbReference type="InterPro" id="IPR002885">
    <property type="entry name" value="PPR_rpt"/>
</dbReference>
<keyword evidence="3" id="KW-0378">Hydrolase</keyword>
<dbReference type="InterPro" id="IPR046848">
    <property type="entry name" value="E_motif"/>
</dbReference>
<sequence>MNRWNFHFLLRNSCNLTHLLQLHAQAIVQGLHPHHQHLSCQILNLYQRLGLTEDAHNLFDEIPNPDIVSLASLISLHLSCNQPQRAIAVFSDIFLLGLQPDGFTVVGALSASGRLGHLRLGKSVHAMVYRRELGSETVVGNAMIDMYSRNGMIVSAGIVFQQMDVRDAVSWSTMLNGYAKCIGAASALMIRCHVQEKQPIQALHLFKKMRLEGHQPTVITVVGVLSACADVGALDLGRALHGYAIKIDSNLNVTLCNALIDMYSKSGNIEMAEDIFDGVPFKDVYTWTSMISGFGVHGDARRAIEVFYDMLSSGTKPNLITFLAVLLACSHGGLVAEGRKLFYEMKTVYKYKPQLQHFGCMIDLLGRAGLLRDAELLIQDMGMDVDCVIWRSLLSASLVHGDFVLAELAGKKIIEQEPDDDSVYVLMWNMYASSNKWKEALEMRKKMRDLKLLKSRGCSLIEVDGIMHEFLVDDKMHCQQEEMNSVMEGIGKHLRTTFDHLLHEEHA</sequence>
<evidence type="ECO:0000313" key="3">
    <source>
        <dbReference type="EMBL" id="PKA54974.1"/>
    </source>
</evidence>
<keyword evidence="4" id="KW-1185">Reference proteome</keyword>
<dbReference type="PROSITE" id="PS51375">
    <property type="entry name" value="PPR"/>
    <property type="match status" value="1"/>
</dbReference>
<dbReference type="AlphaFoldDB" id="A0A2I0AHF2"/>
<keyword evidence="1" id="KW-0677">Repeat</keyword>
<dbReference type="Proteomes" id="UP000236161">
    <property type="component" value="Unassembled WGS sequence"/>
</dbReference>
<dbReference type="Pfam" id="PF20431">
    <property type="entry name" value="E_motif"/>
    <property type="match status" value="1"/>
</dbReference>
<dbReference type="OrthoDB" id="726582at2759"/>
<feature type="repeat" description="PPR" evidence="2">
    <location>
        <begin position="283"/>
        <end position="317"/>
    </location>
</feature>